<dbReference type="eggNOG" id="ENOG502RX2H">
    <property type="taxonomic scope" value="Eukaryota"/>
</dbReference>
<name>A0A0C4DYD6_MAGP6</name>
<reference evidence="2" key="2">
    <citation type="submission" date="2010-05" db="EMBL/GenBank/DDBJ databases">
        <title>The Genome Sequence of Magnaporthe poae strain ATCC 64411.</title>
        <authorList>
            <consortium name="The Broad Institute Genome Sequencing Platform"/>
            <consortium name="Broad Institute Genome Sequencing Center for Infectious Disease"/>
            <person name="Ma L.-J."/>
            <person name="Dead R."/>
            <person name="Young S."/>
            <person name="Zeng Q."/>
            <person name="Koehrsen M."/>
            <person name="Alvarado L."/>
            <person name="Berlin A."/>
            <person name="Chapman S.B."/>
            <person name="Chen Z."/>
            <person name="Freedman E."/>
            <person name="Gellesch M."/>
            <person name="Goldberg J."/>
            <person name="Griggs A."/>
            <person name="Gujja S."/>
            <person name="Heilman E.R."/>
            <person name="Heiman D."/>
            <person name="Hepburn T."/>
            <person name="Howarth C."/>
            <person name="Jen D."/>
            <person name="Larson L."/>
            <person name="Mehta T."/>
            <person name="Neiman D."/>
            <person name="Pearson M."/>
            <person name="Roberts A."/>
            <person name="Saif S."/>
            <person name="Shea T."/>
            <person name="Shenoy N."/>
            <person name="Sisk P."/>
            <person name="Stolte C."/>
            <person name="Sykes S."/>
            <person name="Walk T."/>
            <person name="White J."/>
            <person name="Yandava C."/>
            <person name="Haas B."/>
            <person name="Nusbaum C."/>
            <person name="Birren B."/>
        </authorList>
    </citation>
    <scope>NUCLEOTIDE SEQUENCE</scope>
    <source>
        <strain evidence="2">ATCC 64411</strain>
    </source>
</reference>
<feature type="compositionally biased region" description="Low complexity" evidence="1">
    <location>
        <begin position="196"/>
        <end position="236"/>
    </location>
</feature>
<evidence type="ECO:0000313" key="2">
    <source>
        <dbReference type="EMBL" id="KLU86035.1"/>
    </source>
</evidence>
<dbReference type="VEuPathDB" id="FungiDB:MAPG_05054"/>
<accession>A0A0C4DYD6</accession>
<evidence type="ECO:0000256" key="1">
    <source>
        <dbReference type="SAM" id="MobiDB-lite"/>
    </source>
</evidence>
<feature type="region of interest" description="Disordered" evidence="1">
    <location>
        <begin position="182"/>
        <end position="299"/>
    </location>
</feature>
<reference evidence="3" key="4">
    <citation type="journal article" date="2015" name="G3 (Bethesda)">
        <title>Genome sequences of three phytopathogenic species of the Magnaporthaceae family of fungi.</title>
        <authorList>
            <person name="Okagaki L.H."/>
            <person name="Nunes C.C."/>
            <person name="Sailsbery J."/>
            <person name="Clay B."/>
            <person name="Brown D."/>
            <person name="John T."/>
            <person name="Oh Y."/>
            <person name="Young N."/>
            <person name="Fitzgerald M."/>
            <person name="Haas B.J."/>
            <person name="Zeng Q."/>
            <person name="Young S."/>
            <person name="Adiconis X."/>
            <person name="Fan L."/>
            <person name="Levin J.Z."/>
            <person name="Mitchell T.K."/>
            <person name="Okubara P.A."/>
            <person name="Farman M.L."/>
            <person name="Kohn L.M."/>
            <person name="Birren B."/>
            <person name="Ma L.-J."/>
            <person name="Dean R.A."/>
        </authorList>
    </citation>
    <scope>NUCLEOTIDE SEQUENCE</scope>
    <source>
        <strain evidence="3">ATCC 64411 / 73-15</strain>
    </source>
</reference>
<reference evidence="3" key="5">
    <citation type="submission" date="2015-06" db="UniProtKB">
        <authorList>
            <consortium name="EnsemblFungi"/>
        </authorList>
    </citation>
    <scope>IDENTIFICATION</scope>
    <source>
        <strain evidence="3">ATCC 64411</strain>
    </source>
</reference>
<feature type="region of interest" description="Disordered" evidence="1">
    <location>
        <begin position="371"/>
        <end position="391"/>
    </location>
</feature>
<feature type="compositionally biased region" description="Polar residues" evidence="1">
    <location>
        <begin position="182"/>
        <end position="195"/>
    </location>
</feature>
<dbReference type="EMBL" id="GL876969">
    <property type="protein sequence ID" value="KLU86035.1"/>
    <property type="molecule type" value="Genomic_DNA"/>
</dbReference>
<proteinExistence type="predicted"/>
<reference evidence="4" key="1">
    <citation type="submission" date="2010-05" db="EMBL/GenBank/DDBJ databases">
        <title>The genome sequence of Magnaporthe poae strain ATCC 64411.</title>
        <authorList>
            <person name="Ma L.-J."/>
            <person name="Dead R."/>
            <person name="Young S."/>
            <person name="Zeng Q."/>
            <person name="Koehrsen M."/>
            <person name="Alvarado L."/>
            <person name="Berlin A."/>
            <person name="Chapman S.B."/>
            <person name="Chen Z."/>
            <person name="Freedman E."/>
            <person name="Gellesch M."/>
            <person name="Goldberg J."/>
            <person name="Griggs A."/>
            <person name="Gujja S."/>
            <person name="Heilman E.R."/>
            <person name="Heiman D."/>
            <person name="Hepburn T."/>
            <person name="Howarth C."/>
            <person name="Jen D."/>
            <person name="Larson L."/>
            <person name="Mehta T."/>
            <person name="Neiman D."/>
            <person name="Pearson M."/>
            <person name="Roberts A."/>
            <person name="Saif S."/>
            <person name="Shea T."/>
            <person name="Shenoy N."/>
            <person name="Sisk P."/>
            <person name="Stolte C."/>
            <person name="Sykes S."/>
            <person name="Walk T."/>
            <person name="White J."/>
            <person name="Yandava C."/>
            <person name="Haas B."/>
            <person name="Nusbaum C."/>
            <person name="Birren B."/>
        </authorList>
    </citation>
    <scope>NUCLEOTIDE SEQUENCE [LARGE SCALE GENOMIC DNA]</scope>
    <source>
        <strain evidence="4">ATCC 64411 / 73-15</strain>
    </source>
</reference>
<sequence>MTDRPFVIFPALQDFEPTGRNGTADCLSALQTTSTPEASTVFHTVSVTRTSTTTRNVTLTSAPSTRATVSNAGVNSPYTADEPWKRWLVGRKALAKLADGSPSSAPLAYPADAPSYASECGSPSSYVSACSCLGVTPALVTASPPLTTSTVLVTAFTTSTSIWTRYANSTAWRNATRSALFPNSTTTSESASLRPTSTSSTTSGRMANGRSSSRTRSSGSSDSSGSSRVTATSARTETPKSAGAPFANVTMPVPANSTLQRPLNDSSTSAKRYPNSTLSSSNSASTRASPRPTGWSAFPNVTTSASAPFANTTSPPFANSTTGRFQNSTMTATVTLMNATAAPFLNTTAASRFRNATTAARYWNTTAPAMNTTTPRFLNTSTPTTTPSSTATIDRTCGETAAAFGLTASQPSADAAAASSLACAATAPQGMRNWMACGLQVTISSSGSEADYDGVECKRVQLLRSGGNGTRNGSSGSNGTVARMPATVSLGAGGSSTRGVVPPTGPGFADVRRRQQGWGFLLGPFFGLGSEDGDL</sequence>
<gene>
    <name evidence="2" type="ORF">MAPG_05054</name>
</gene>
<evidence type="ECO:0000313" key="4">
    <source>
        <dbReference type="Proteomes" id="UP000011715"/>
    </source>
</evidence>
<feature type="compositionally biased region" description="Polar residues" evidence="1">
    <location>
        <begin position="255"/>
        <end position="270"/>
    </location>
</feature>
<feature type="compositionally biased region" description="Low complexity" evidence="1">
    <location>
        <begin position="274"/>
        <end position="291"/>
    </location>
</feature>
<dbReference type="Proteomes" id="UP000011715">
    <property type="component" value="Unassembled WGS sequence"/>
</dbReference>
<evidence type="ECO:0000313" key="3">
    <source>
        <dbReference type="EnsemblFungi" id="MAPG_05054T0"/>
    </source>
</evidence>
<dbReference type="AlphaFoldDB" id="A0A0C4DYD6"/>
<organism evidence="3 4">
    <name type="scientific">Magnaporthiopsis poae (strain ATCC 64411 / 73-15)</name>
    <name type="common">Kentucky bluegrass fungus</name>
    <name type="synonym">Magnaporthe poae</name>
    <dbReference type="NCBI Taxonomy" id="644358"/>
    <lineage>
        <taxon>Eukaryota</taxon>
        <taxon>Fungi</taxon>
        <taxon>Dikarya</taxon>
        <taxon>Ascomycota</taxon>
        <taxon>Pezizomycotina</taxon>
        <taxon>Sordariomycetes</taxon>
        <taxon>Sordariomycetidae</taxon>
        <taxon>Magnaporthales</taxon>
        <taxon>Magnaporthaceae</taxon>
        <taxon>Magnaporthiopsis</taxon>
    </lineage>
</organism>
<dbReference type="EnsemblFungi" id="MAPG_05054T0">
    <property type="protein sequence ID" value="MAPG_05054T0"/>
    <property type="gene ID" value="MAPG_05054"/>
</dbReference>
<dbReference type="EMBL" id="ADBL01001190">
    <property type="status" value="NOT_ANNOTATED_CDS"/>
    <property type="molecule type" value="Genomic_DNA"/>
</dbReference>
<keyword evidence="4" id="KW-1185">Reference proteome</keyword>
<dbReference type="EMBL" id="ADBL01001189">
    <property type="status" value="NOT_ANNOTATED_CDS"/>
    <property type="molecule type" value="Genomic_DNA"/>
</dbReference>
<dbReference type="OrthoDB" id="10674568at2759"/>
<protein>
    <submittedName>
        <fullName evidence="2 3">Uncharacterized protein</fullName>
    </submittedName>
</protein>
<reference evidence="2" key="3">
    <citation type="submission" date="2011-03" db="EMBL/GenBank/DDBJ databases">
        <title>Annotation of Magnaporthe poae ATCC 64411.</title>
        <authorList>
            <person name="Ma L.-J."/>
            <person name="Dead R."/>
            <person name="Young S.K."/>
            <person name="Zeng Q."/>
            <person name="Gargeya S."/>
            <person name="Fitzgerald M."/>
            <person name="Haas B."/>
            <person name="Abouelleil A."/>
            <person name="Alvarado L."/>
            <person name="Arachchi H.M."/>
            <person name="Berlin A."/>
            <person name="Brown A."/>
            <person name="Chapman S.B."/>
            <person name="Chen Z."/>
            <person name="Dunbar C."/>
            <person name="Freedman E."/>
            <person name="Gearin G."/>
            <person name="Gellesch M."/>
            <person name="Goldberg J."/>
            <person name="Griggs A."/>
            <person name="Gujja S."/>
            <person name="Heiman D."/>
            <person name="Howarth C."/>
            <person name="Larson L."/>
            <person name="Lui A."/>
            <person name="MacDonald P.J.P."/>
            <person name="Mehta T."/>
            <person name="Montmayeur A."/>
            <person name="Murphy C."/>
            <person name="Neiman D."/>
            <person name="Pearson M."/>
            <person name="Priest M."/>
            <person name="Roberts A."/>
            <person name="Saif S."/>
            <person name="Shea T."/>
            <person name="Shenoy N."/>
            <person name="Sisk P."/>
            <person name="Stolte C."/>
            <person name="Sykes S."/>
            <person name="Yandava C."/>
            <person name="Wortman J."/>
            <person name="Nusbaum C."/>
            <person name="Birren B."/>
        </authorList>
    </citation>
    <scope>NUCLEOTIDE SEQUENCE</scope>
    <source>
        <strain evidence="2">ATCC 64411</strain>
    </source>
</reference>